<sequence>LVTIDIDPSTGYGEELLENLIPGDYDVEELDFDGSEAWDSDIVGSPAEVVAGATPVVEVNITNTYLTGELLITKQFDLNDVEGDVDFPASITVEVTGDSYPNGELVTIDIDPSTGYGEELLENLIPGDYYVEELDFEGSEAWDSIIVGSPAEVVAGATPVVEVNIFNNFIMAAETAWAAHDVGVYRYNPGRGGNWATYVKYEDILTDNGEANIYAGQFEYVGYVVFTENGSFVEIEVYLDGWAFEPGTTNLYVQDYSSEPSGNPAPGRFDYKATESGLEASIRVPLNDYYGIHLNVYPLY</sequence>
<comment type="caution">
    <text evidence="1">The sequence shown here is derived from an EMBL/GenBank/DDBJ whole genome shotgun (WGS) entry which is preliminary data.</text>
</comment>
<proteinExistence type="predicted"/>
<gene>
    <name evidence="1" type="ORF">LJ207_01440</name>
</gene>
<keyword evidence="2" id="KW-1185">Reference proteome</keyword>
<organism evidence="1 2">
    <name type="scientific">Halanaerobium polyolivorans</name>
    <dbReference type="NCBI Taxonomy" id="2886943"/>
    <lineage>
        <taxon>Bacteria</taxon>
        <taxon>Bacillati</taxon>
        <taxon>Bacillota</taxon>
        <taxon>Clostridia</taxon>
        <taxon>Halanaerobiales</taxon>
        <taxon>Halanaerobiaceae</taxon>
        <taxon>Halanaerobium</taxon>
    </lineage>
</organism>
<reference evidence="1 2" key="1">
    <citation type="submission" date="2021-10" db="EMBL/GenBank/DDBJ databases">
        <authorList>
            <person name="Grouzdev D.S."/>
            <person name="Pantiukh K.S."/>
            <person name="Krutkina M.S."/>
        </authorList>
    </citation>
    <scope>NUCLEOTIDE SEQUENCE [LARGE SCALE GENOMIC DNA]</scope>
    <source>
        <strain evidence="1 2">Z-7514</strain>
    </source>
</reference>
<protein>
    <recommendedName>
        <fullName evidence="3">Prealbumin-like fold domain-containing protein</fullName>
    </recommendedName>
</protein>
<dbReference type="Proteomes" id="UP001199296">
    <property type="component" value="Unassembled WGS sequence"/>
</dbReference>
<dbReference type="AlphaFoldDB" id="A0AAW4WZY5"/>
<evidence type="ECO:0000313" key="1">
    <source>
        <dbReference type="EMBL" id="MCC3143986.1"/>
    </source>
</evidence>
<feature type="non-terminal residue" evidence="1">
    <location>
        <position position="1"/>
    </location>
</feature>
<dbReference type="EMBL" id="JAJFAT010000001">
    <property type="protein sequence ID" value="MCC3143986.1"/>
    <property type="molecule type" value="Genomic_DNA"/>
</dbReference>
<evidence type="ECO:0008006" key="3">
    <source>
        <dbReference type="Google" id="ProtNLM"/>
    </source>
</evidence>
<name>A0AAW4WZY5_9FIRM</name>
<evidence type="ECO:0000313" key="2">
    <source>
        <dbReference type="Proteomes" id="UP001199296"/>
    </source>
</evidence>
<accession>A0AAW4WZY5</accession>